<sequence length="991" mass="108502">MSAIKRENDGSINTPDSKKMKTETSFNPVPVKPSPGTQRPPITSTTNLSNSVPPANNVSVVSGNGGANPPVLNLPAHCNWFKFNAIHDTEKAALPEFFDESSPSKTPAVYKEYRDFMITVYQQNPMLYLTQTACRRNLAGDVSAILRVHTFLEYWGLINNNIAPDLSIPLSAQLLSPTANRQKQPVEQLLDLQKNVKKVESPGVDLVTHQNIFPVPSLPQHRCSLCKVDCSKSWYTNLNVMSTHTSLLLGAERKTQISEICPECYTLAKYPDNLNSSDFSRMDASVDVPSTTNDWTDQETLLLLEGIEKHGEEWDSVSAHVGTKTKEQCILHFIRIPIEDPFLENQLHQAHNFRMAPNLDVASEDTQQKASEVFSREDIAFSASSNPVMSMIAFLSSVISPTVAAAAAKAAAESFKGQFGEKVEGQVNESAVNEAAAAAVGAATVKAKLIAEREEKQIYGLVSRVLDLQLTKLEMKMSFFNDMEAMMDKEMAQIERERQQIFMDQVAINASRLQGNNQLSLLSGDIRGHQLIFLGFPDTTTGSCDLMSPRMSISPRMSMSRKQSLYYGTIKIVVIAFTVTFLATLARRNLNSALFKFLKDPDVHVTETQYGMINSLCSAAYSFSKVIGGIAADYVVTPRTMLFLAVSAGGLASVFFGMSFTLTQFALCWSLNGLASGISWIPCAKILSSWVAESERGTKFAIVSSAQTVGGAAVALLGSITTEAYGWRVTMLGSGVIVLFVGISAVFQITDTPEKAGLAEEIPLEKIRSPSVRAEGKVQVNTVRVVLTSGSAWLLSLSCMFLYIVRNAILDWIVLLMEEQRSLDAIQANSCMFWFEVFGFLGGFAASIASDRLWQGKRIPIMMLCSVCLLFAILAFSIDKSKSFFVNSAFLSLIGFMIYGPQTLLSLAAIEITDKRATGTILGMIGVFAGVGSILSGAPMVTDEISGYVTKRFGWNGFLIVLSALSALVPILMMPLMYWDSREKTKEVEAP</sequence>
<reference evidence="14 15" key="1">
    <citation type="journal article" date="2018" name="Genome Biol. Evol.">
        <title>Multiple Roots of Fruiting Body Formation in Amoebozoa.</title>
        <authorList>
            <person name="Hillmann F."/>
            <person name="Forbes G."/>
            <person name="Novohradska S."/>
            <person name="Ferling I."/>
            <person name="Riege K."/>
            <person name="Groth M."/>
            <person name="Westermann M."/>
            <person name="Marz M."/>
            <person name="Spaller T."/>
            <person name="Winckler T."/>
            <person name="Schaap P."/>
            <person name="Glockner G."/>
        </authorList>
    </citation>
    <scope>NUCLEOTIDE SEQUENCE [LARGE SCALE GENOMIC DNA]</scope>
    <source>
        <strain evidence="14 15">Jena</strain>
    </source>
</reference>
<keyword evidence="15" id="KW-1185">Reference proteome</keyword>
<dbReference type="GO" id="GO:0012505">
    <property type="term" value="C:endomembrane system"/>
    <property type="evidence" value="ECO:0007669"/>
    <property type="project" value="UniProtKB-SubCell"/>
</dbReference>
<feature type="transmembrane region" description="Helical" evidence="9">
    <location>
        <begin position="861"/>
        <end position="878"/>
    </location>
</feature>
<feature type="transmembrane region" description="Helical" evidence="9">
    <location>
        <begin position="565"/>
        <end position="586"/>
    </location>
</feature>
<feature type="transmembrane region" description="Helical" evidence="9">
    <location>
        <begin position="953"/>
        <end position="976"/>
    </location>
</feature>
<evidence type="ECO:0000259" key="13">
    <source>
        <dbReference type="PROSITE" id="PS51293"/>
    </source>
</evidence>
<dbReference type="InParanoid" id="A0A2P6NW70"/>
<dbReference type="Gene3D" id="1.10.10.10">
    <property type="entry name" value="Winged helix-like DNA-binding domain superfamily/Winged helix DNA-binding domain"/>
    <property type="match status" value="1"/>
</dbReference>
<keyword evidence="4" id="KW-0805">Transcription regulation</keyword>
<evidence type="ECO:0000259" key="10">
    <source>
        <dbReference type="PROSITE" id="PS50090"/>
    </source>
</evidence>
<dbReference type="GO" id="GO:0061513">
    <property type="term" value="F:glucose 6-phosphate:phosphate antiporter activity"/>
    <property type="evidence" value="ECO:0007669"/>
    <property type="project" value="TreeGrafter"/>
</dbReference>
<evidence type="ECO:0000256" key="3">
    <source>
        <dbReference type="ARBA" id="ARBA00022989"/>
    </source>
</evidence>
<feature type="region of interest" description="Disordered" evidence="8">
    <location>
        <begin position="1"/>
        <end position="54"/>
    </location>
</feature>
<dbReference type="GO" id="GO:0035435">
    <property type="term" value="P:phosphate ion transmembrane transport"/>
    <property type="evidence" value="ECO:0007669"/>
    <property type="project" value="TreeGrafter"/>
</dbReference>
<dbReference type="PANTHER" id="PTHR43826">
    <property type="entry name" value="GLUCOSE-6-PHOSPHATE EXCHANGER SLC37A4"/>
    <property type="match status" value="1"/>
</dbReference>
<feature type="transmembrane region" description="Helical" evidence="9">
    <location>
        <begin position="642"/>
        <end position="663"/>
    </location>
</feature>
<dbReference type="InterPro" id="IPR036259">
    <property type="entry name" value="MFS_trans_sf"/>
</dbReference>
<evidence type="ECO:0000256" key="8">
    <source>
        <dbReference type="SAM" id="MobiDB-lite"/>
    </source>
</evidence>
<evidence type="ECO:0000256" key="9">
    <source>
        <dbReference type="SAM" id="Phobius"/>
    </source>
</evidence>
<dbReference type="FunFam" id="1.10.10.60:FF:000014">
    <property type="entry name" value="SWI/SNF complex subunit SMARCC2 isoform C"/>
    <property type="match status" value="1"/>
</dbReference>
<evidence type="ECO:0000256" key="4">
    <source>
        <dbReference type="ARBA" id="ARBA00023015"/>
    </source>
</evidence>
<protein>
    <submittedName>
        <fullName evidence="14">Hexose phosphate transport system regulatory protein</fullName>
    </submittedName>
</protein>
<feature type="transmembrane region" description="Helical" evidence="9">
    <location>
        <begin position="884"/>
        <end position="909"/>
    </location>
</feature>
<dbReference type="Pfam" id="PF04433">
    <property type="entry name" value="SWIRM"/>
    <property type="match status" value="1"/>
</dbReference>
<dbReference type="Pfam" id="PF00249">
    <property type="entry name" value="Myb_DNA-binding"/>
    <property type="match status" value="1"/>
</dbReference>
<feature type="transmembrane region" description="Helical" evidence="9">
    <location>
        <begin position="785"/>
        <end position="805"/>
    </location>
</feature>
<feature type="domain" description="SANT" evidence="13">
    <location>
        <begin position="290"/>
        <end position="341"/>
    </location>
</feature>
<dbReference type="InterPro" id="IPR020846">
    <property type="entry name" value="MFS_dom"/>
</dbReference>
<dbReference type="FunFam" id="1.10.10.10:FF:000020">
    <property type="entry name" value="SWI/SNF complex subunit SMARCC2 isoform c"/>
    <property type="match status" value="1"/>
</dbReference>
<feature type="domain" description="Myb-like" evidence="10">
    <location>
        <begin position="295"/>
        <end position="337"/>
    </location>
</feature>
<evidence type="ECO:0000256" key="6">
    <source>
        <dbReference type="ARBA" id="ARBA00023163"/>
    </source>
</evidence>
<dbReference type="SUPFAM" id="SSF103473">
    <property type="entry name" value="MFS general substrate transporter"/>
    <property type="match status" value="1"/>
</dbReference>
<accession>A0A2P6NW70</accession>
<evidence type="ECO:0000256" key="2">
    <source>
        <dbReference type="ARBA" id="ARBA00022692"/>
    </source>
</evidence>
<dbReference type="EMBL" id="MDYQ01000013">
    <property type="protein sequence ID" value="PRP88217.1"/>
    <property type="molecule type" value="Genomic_DNA"/>
</dbReference>
<dbReference type="SMART" id="SM00717">
    <property type="entry name" value="SANT"/>
    <property type="match status" value="1"/>
</dbReference>
<dbReference type="Pfam" id="PF07690">
    <property type="entry name" value="MFS_1"/>
    <property type="match status" value="1"/>
</dbReference>
<dbReference type="AlphaFoldDB" id="A0A2P6NW70"/>
<keyword evidence="2 9" id="KW-0812">Transmembrane</keyword>
<dbReference type="GO" id="GO:0005634">
    <property type="term" value="C:nucleus"/>
    <property type="evidence" value="ECO:0007669"/>
    <property type="project" value="UniProtKB-ARBA"/>
</dbReference>
<feature type="domain" description="Major facilitator superfamily (MFS) profile" evidence="11">
    <location>
        <begin position="572"/>
        <end position="982"/>
    </location>
</feature>
<dbReference type="InterPro" id="IPR009057">
    <property type="entry name" value="Homeodomain-like_sf"/>
</dbReference>
<organism evidence="14 15">
    <name type="scientific">Planoprotostelium fungivorum</name>
    <dbReference type="NCBI Taxonomy" id="1890364"/>
    <lineage>
        <taxon>Eukaryota</taxon>
        <taxon>Amoebozoa</taxon>
        <taxon>Evosea</taxon>
        <taxon>Variosea</taxon>
        <taxon>Cavosteliida</taxon>
        <taxon>Cavosteliaceae</taxon>
        <taxon>Planoprotostelium</taxon>
    </lineage>
</organism>
<comment type="caution">
    <text evidence="14">The sequence shown here is derived from an EMBL/GenBank/DDBJ whole genome shotgun (WGS) entry which is preliminary data.</text>
</comment>
<dbReference type="PROSITE" id="PS50090">
    <property type="entry name" value="MYB_LIKE"/>
    <property type="match status" value="1"/>
</dbReference>
<dbReference type="InterPro" id="IPR007526">
    <property type="entry name" value="SWIRM"/>
</dbReference>
<dbReference type="Gene3D" id="1.10.10.60">
    <property type="entry name" value="Homeodomain-like"/>
    <property type="match status" value="1"/>
</dbReference>
<evidence type="ECO:0000256" key="7">
    <source>
        <dbReference type="ARBA" id="ARBA00023242"/>
    </source>
</evidence>
<dbReference type="PANTHER" id="PTHR43826:SF3">
    <property type="entry name" value="GLUCOSE-6-PHOSPHATE EXCHANGER SLC37A4"/>
    <property type="match status" value="1"/>
</dbReference>
<feature type="transmembrane region" description="Helical" evidence="9">
    <location>
        <begin position="825"/>
        <end position="849"/>
    </location>
</feature>
<dbReference type="SUPFAM" id="SSF46689">
    <property type="entry name" value="Homeodomain-like"/>
    <property type="match status" value="2"/>
</dbReference>
<dbReference type="STRING" id="1890364.A0A2P6NW70"/>
<dbReference type="CDD" id="cd00167">
    <property type="entry name" value="SANT"/>
    <property type="match status" value="1"/>
</dbReference>
<dbReference type="InterPro" id="IPR032451">
    <property type="entry name" value="SMARCC_C"/>
</dbReference>
<evidence type="ECO:0000313" key="15">
    <source>
        <dbReference type="Proteomes" id="UP000241769"/>
    </source>
</evidence>
<evidence type="ECO:0000256" key="5">
    <source>
        <dbReference type="ARBA" id="ARBA00023136"/>
    </source>
</evidence>
<feature type="transmembrane region" description="Helical" evidence="9">
    <location>
        <begin position="921"/>
        <end position="941"/>
    </location>
</feature>
<evidence type="ECO:0000259" key="12">
    <source>
        <dbReference type="PROSITE" id="PS50934"/>
    </source>
</evidence>
<keyword evidence="7" id="KW-0539">Nucleus</keyword>
<dbReference type="PROSITE" id="PS50850">
    <property type="entry name" value="MFS"/>
    <property type="match status" value="1"/>
</dbReference>
<dbReference type="OrthoDB" id="118550at2759"/>
<gene>
    <name evidence="14" type="ORF">PROFUN_04040</name>
</gene>
<dbReference type="InterPro" id="IPR036388">
    <property type="entry name" value="WH-like_DNA-bd_sf"/>
</dbReference>
<feature type="compositionally biased region" description="Polar residues" evidence="8">
    <location>
        <begin position="35"/>
        <end position="48"/>
    </location>
</feature>
<dbReference type="InterPro" id="IPR051337">
    <property type="entry name" value="OPA_Antiporter"/>
</dbReference>
<name>A0A2P6NW70_9EUKA</name>
<dbReference type="Gene3D" id="1.20.1250.20">
    <property type="entry name" value="MFS general substrate transporter like domains"/>
    <property type="match status" value="2"/>
</dbReference>
<dbReference type="GO" id="GO:0016020">
    <property type="term" value="C:membrane"/>
    <property type="evidence" value="ECO:0007669"/>
    <property type="project" value="UniProtKB-ARBA"/>
</dbReference>
<evidence type="ECO:0000256" key="1">
    <source>
        <dbReference type="ARBA" id="ARBA00004127"/>
    </source>
</evidence>
<proteinExistence type="predicted"/>
<comment type="subcellular location">
    <subcellularLocation>
        <location evidence="1">Endomembrane system</location>
        <topology evidence="1">Multi-pass membrane protein</topology>
    </subcellularLocation>
</comment>
<keyword evidence="3 9" id="KW-1133">Transmembrane helix</keyword>
<dbReference type="PROSITE" id="PS51293">
    <property type="entry name" value="SANT"/>
    <property type="match status" value="1"/>
</dbReference>
<feature type="transmembrane region" description="Helical" evidence="9">
    <location>
        <begin position="726"/>
        <end position="747"/>
    </location>
</feature>
<dbReference type="Pfam" id="PF16495">
    <property type="entry name" value="SWIRM-assoc_1"/>
    <property type="match status" value="1"/>
</dbReference>
<dbReference type="InterPro" id="IPR017884">
    <property type="entry name" value="SANT_dom"/>
</dbReference>
<dbReference type="PROSITE" id="PS50934">
    <property type="entry name" value="SWIRM"/>
    <property type="match status" value="1"/>
</dbReference>
<evidence type="ECO:0000313" key="14">
    <source>
        <dbReference type="EMBL" id="PRP88217.1"/>
    </source>
</evidence>
<evidence type="ECO:0000259" key="11">
    <source>
        <dbReference type="PROSITE" id="PS50850"/>
    </source>
</evidence>
<keyword evidence="6" id="KW-0804">Transcription</keyword>
<feature type="domain" description="SWIRM" evidence="12">
    <location>
        <begin position="72"/>
        <end position="169"/>
    </location>
</feature>
<dbReference type="InterPro" id="IPR011701">
    <property type="entry name" value="MFS"/>
</dbReference>
<dbReference type="InterPro" id="IPR001005">
    <property type="entry name" value="SANT/Myb"/>
</dbReference>
<keyword evidence="5 9" id="KW-0472">Membrane</keyword>
<dbReference type="Proteomes" id="UP000241769">
    <property type="component" value="Unassembled WGS sequence"/>
</dbReference>